<dbReference type="EMBL" id="UINC01006955">
    <property type="protein sequence ID" value="SVA30612.1"/>
    <property type="molecule type" value="Genomic_DNA"/>
</dbReference>
<sequence>MNKKTSTVIDSGEIPAIFIYNHTVRN</sequence>
<evidence type="ECO:0000313" key="1">
    <source>
        <dbReference type="EMBL" id="SVA30612.1"/>
    </source>
</evidence>
<organism evidence="1">
    <name type="scientific">marine metagenome</name>
    <dbReference type="NCBI Taxonomy" id="408172"/>
    <lineage>
        <taxon>unclassified sequences</taxon>
        <taxon>metagenomes</taxon>
        <taxon>ecological metagenomes</taxon>
    </lineage>
</organism>
<protein>
    <submittedName>
        <fullName evidence="1">Uncharacterized protein</fullName>
    </submittedName>
</protein>
<gene>
    <name evidence="1" type="ORF">METZ01_LOCUS83466</name>
</gene>
<dbReference type="AlphaFoldDB" id="A0A381UR15"/>
<name>A0A381UR15_9ZZZZ</name>
<accession>A0A381UR15</accession>
<proteinExistence type="predicted"/>
<reference evidence="1" key="1">
    <citation type="submission" date="2018-05" db="EMBL/GenBank/DDBJ databases">
        <authorList>
            <person name="Lanie J.A."/>
            <person name="Ng W.-L."/>
            <person name="Kazmierczak K.M."/>
            <person name="Andrzejewski T.M."/>
            <person name="Davidsen T.M."/>
            <person name="Wayne K.J."/>
            <person name="Tettelin H."/>
            <person name="Glass J.I."/>
            <person name="Rusch D."/>
            <person name="Podicherti R."/>
            <person name="Tsui H.-C.T."/>
            <person name="Winkler M.E."/>
        </authorList>
    </citation>
    <scope>NUCLEOTIDE SEQUENCE</scope>
</reference>